<proteinExistence type="predicted"/>
<protein>
    <submittedName>
        <fullName evidence="1">Uncharacterized protein</fullName>
    </submittedName>
</protein>
<keyword evidence="2" id="KW-1185">Reference proteome</keyword>
<dbReference type="EMBL" id="BTGU01000027">
    <property type="protein sequence ID" value="GMN48013.1"/>
    <property type="molecule type" value="Genomic_DNA"/>
</dbReference>
<organism evidence="1 2">
    <name type="scientific">Ficus carica</name>
    <name type="common">Common fig</name>
    <dbReference type="NCBI Taxonomy" id="3494"/>
    <lineage>
        <taxon>Eukaryota</taxon>
        <taxon>Viridiplantae</taxon>
        <taxon>Streptophyta</taxon>
        <taxon>Embryophyta</taxon>
        <taxon>Tracheophyta</taxon>
        <taxon>Spermatophyta</taxon>
        <taxon>Magnoliopsida</taxon>
        <taxon>eudicotyledons</taxon>
        <taxon>Gunneridae</taxon>
        <taxon>Pentapetalae</taxon>
        <taxon>rosids</taxon>
        <taxon>fabids</taxon>
        <taxon>Rosales</taxon>
        <taxon>Moraceae</taxon>
        <taxon>Ficeae</taxon>
        <taxon>Ficus</taxon>
    </lineage>
</organism>
<reference evidence="1" key="1">
    <citation type="submission" date="2023-07" db="EMBL/GenBank/DDBJ databases">
        <title>draft genome sequence of fig (Ficus carica).</title>
        <authorList>
            <person name="Takahashi T."/>
            <person name="Nishimura K."/>
        </authorList>
    </citation>
    <scope>NUCLEOTIDE SEQUENCE</scope>
</reference>
<dbReference type="Proteomes" id="UP001187192">
    <property type="component" value="Unassembled WGS sequence"/>
</dbReference>
<accession>A0AA88AKS7</accession>
<comment type="caution">
    <text evidence="1">The sequence shown here is derived from an EMBL/GenBank/DDBJ whole genome shotgun (WGS) entry which is preliminary data.</text>
</comment>
<evidence type="ECO:0000313" key="2">
    <source>
        <dbReference type="Proteomes" id="UP001187192"/>
    </source>
</evidence>
<dbReference type="AlphaFoldDB" id="A0AA88AKS7"/>
<evidence type="ECO:0000313" key="1">
    <source>
        <dbReference type="EMBL" id="GMN48013.1"/>
    </source>
</evidence>
<name>A0AA88AKS7_FICCA</name>
<sequence length="62" mass="6932">MFLFCSCNLETINVRTPIVFQIYFGQNMVWKDRVADGKGKMMKVGDPVYVLKKVSTAAEAAA</sequence>
<gene>
    <name evidence="1" type="ORF">TIFTF001_017194</name>
</gene>